<accession>A0A8J6QWW2</accession>
<evidence type="ECO:0000256" key="1">
    <source>
        <dbReference type="SAM" id="Coils"/>
    </source>
</evidence>
<dbReference type="InterPro" id="IPR029787">
    <property type="entry name" value="Nucleotide_cyclase"/>
</dbReference>
<dbReference type="Pfam" id="PF13426">
    <property type="entry name" value="PAS_9"/>
    <property type="match status" value="1"/>
</dbReference>
<dbReference type="InterPro" id="IPR043128">
    <property type="entry name" value="Rev_trsase/Diguanyl_cyclase"/>
</dbReference>
<dbReference type="FunFam" id="3.30.70.270:FF:000001">
    <property type="entry name" value="Diguanylate cyclase domain protein"/>
    <property type="match status" value="1"/>
</dbReference>
<proteinExistence type="predicted"/>
<sequence length="564" mass="64045">MKPRLTDVLELELEQSRQRVSQLEQQLLALNSTDQAIPPTAQLDNELRPLFDSSEDLIIFVDLEGSIVFANQATVVLLKAAEGLHVHAGLDVIKLFPADQIDFISHSFRLVKRGKTLRTNYTGANQREYAAIIQPVRDEQSIVGIAIFARDITKAHEMQQRLRRYEQIVASSPNLIALVDCNHQLQLVNDAFLQAFNKKRQFIIGSHINQLEATDSYSELTLPALEQAFLGRHIQLERWIDTPGIGRRFFSISYRPLRSQDLQPKFVVMTARDMTDLKRAETDRQRVFELSLDMLSISTMEGQFIETNPAWKRILGWSKEELRNKAWLELVVTEDLDSSTDVAARLNRGEIVVGFENRCRCKDGSVKWLAWSSYPDPEKKRIFSTVRDTTARKRMEEELLQLATTDPLTGASNRRYFIDCATSELARVRRYGSHMAVLMLDIDYFKEVNDTYGHSVGDEALKRLVDCCHQELRETDIFGRYGGEEFAAVLVNTDKAGALNICKRLLLKIAQLKIRAGSATVKITVSLGMTMHQADDSGIDALLKRADDALYQAKNQGRNQLVLS</sequence>
<keyword evidence="1" id="KW-0175">Coiled coil</keyword>
<dbReference type="Pfam" id="PF00989">
    <property type="entry name" value="PAS"/>
    <property type="match status" value="1"/>
</dbReference>
<dbReference type="PANTHER" id="PTHR44757">
    <property type="entry name" value="DIGUANYLATE CYCLASE DGCP"/>
    <property type="match status" value="1"/>
</dbReference>
<dbReference type="PROSITE" id="PS50112">
    <property type="entry name" value="PAS"/>
    <property type="match status" value="1"/>
</dbReference>
<dbReference type="InterPro" id="IPR013767">
    <property type="entry name" value="PAS_fold"/>
</dbReference>
<dbReference type="SMART" id="SM00267">
    <property type="entry name" value="GGDEF"/>
    <property type="match status" value="1"/>
</dbReference>
<evidence type="ECO:0000259" key="2">
    <source>
        <dbReference type="PROSITE" id="PS50112"/>
    </source>
</evidence>
<name>A0A8J6QWW2_9BACT</name>
<feature type="domain" description="GGDEF" evidence="3">
    <location>
        <begin position="433"/>
        <end position="564"/>
    </location>
</feature>
<evidence type="ECO:0000313" key="4">
    <source>
        <dbReference type="EMBL" id="MBD1400278.1"/>
    </source>
</evidence>
<dbReference type="PANTHER" id="PTHR44757:SF2">
    <property type="entry name" value="BIOFILM ARCHITECTURE MAINTENANCE PROTEIN MBAA"/>
    <property type="match status" value="1"/>
</dbReference>
<dbReference type="Pfam" id="PF08447">
    <property type="entry name" value="PAS_3"/>
    <property type="match status" value="1"/>
</dbReference>
<protein>
    <submittedName>
        <fullName evidence="4">Diguanylate cyclase</fullName>
    </submittedName>
</protein>
<dbReference type="InterPro" id="IPR035965">
    <property type="entry name" value="PAS-like_dom_sf"/>
</dbReference>
<dbReference type="InterPro" id="IPR000160">
    <property type="entry name" value="GGDEF_dom"/>
</dbReference>
<evidence type="ECO:0000313" key="5">
    <source>
        <dbReference type="Proteomes" id="UP000632828"/>
    </source>
</evidence>
<gene>
    <name evidence="4" type="ORF">ICT70_06310</name>
</gene>
<evidence type="ECO:0000259" key="3">
    <source>
        <dbReference type="PROSITE" id="PS50887"/>
    </source>
</evidence>
<dbReference type="CDD" id="cd01949">
    <property type="entry name" value="GGDEF"/>
    <property type="match status" value="1"/>
</dbReference>
<dbReference type="PROSITE" id="PS50887">
    <property type="entry name" value="GGDEF"/>
    <property type="match status" value="1"/>
</dbReference>
<dbReference type="Pfam" id="PF00990">
    <property type="entry name" value="GGDEF"/>
    <property type="match status" value="1"/>
</dbReference>
<dbReference type="InterPro" id="IPR000014">
    <property type="entry name" value="PAS"/>
</dbReference>
<dbReference type="SMART" id="SM00091">
    <property type="entry name" value="PAS"/>
    <property type="match status" value="3"/>
</dbReference>
<dbReference type="SUPFAM" id="SSF55785">
    <property type="entry name" value="PYP-like sensor domain (PAS domain)"/>
    <property type="match status" value="3"/>
</dbReference>
<dbReference type="SUPFAM" id="SSF55073">
    <property type="entry name" value="Nucleotide cyclase"/>
    <property type="match status" value="1"/>
</dbReference>
<dbReference type="Gene3D" id="3.30.450.20">
    <property type="entry name" value="PAS domain"/>
    <property type="match status" value="3"/>
</dbReference>
<dbReference type="EMBL" id="JACWUN010000005">
    <property type="protein sequence ID" value="MBD1400278.1"/>
    <property type="molecule type" value="Genomic_DNA"/>
</dbReference>
<feature type="coiled-coil region" evidence="1">
    <location>
        <begin position="6"/>
        <end position="33"/>
    </location>
</feature>
<dbReference type="Gene3D" id="3.30.70.270">
    <property type="match status" value="1"/>
</dbReference>
<dbReference type="CDD" id="cd00130">
    <property type="entry name" value="PAS"/>
    <property type="match status" value="2"/>
</dbReference>
<dbReference type="NCBIfam" id="TIGR00254">
    <property type="entry name" value="GGDEF"/>
    <property type="match status" value="1"/>
</dbReference>
<keyword evidence="5" id="KW-1185">Reference proteome</keyword>
<dbReference type="InterPro" id="IPR013655">
    <property type="entry name" value="PAS_fold_3"/>
</dbReference>
<dbReference type="GO" id="GO:0006355">
    <property type="term" value="P:regulation of DNA-templated transcription"/>
    <property type="evidence" value="ECO:0007669"/>
    <property type="project" value="InterPro"/>
</dbReference>
<dbReference type="RefSeq" id="WP_191154569.1">
    <property type="nucleotide sequence ID" value="NZ_JACWUN010000005.1"/>
</dbReference>
<reference evidence="4" key="1">
    <citation type="submission" date="2020-09" db="EMBL/GenBank/DDBJ databases">
        <title>Pelobacter alkaliphilus sp. nov., a novel anaerobic arsenate-reducing bacterium from terrestrial mud volcano.</title>
        <authorList>
            <person name="Khomyakova M.A."/>
            <person name="Merkel A.Y."/>
            <person name="Slobodkin A.I."/>
        </authorList>
    </citation>
    <scope>NUCLEOTIDE SEQUENCE</scope>
    <source>
        <strain evidence="4">M08fum</strain>
    </source>
</reference>
<dbReference type="NCBIfam" id="TIGR00229">
    <property type="entry name" value="sensory_box"/>
    <property type="match status" value="3"/>
</dbReference>
<organism evidence="4 5">
    <name type="scientific">Pelovirga terrestris</name>
    <dbReference type="NCBI Taxonomy" id="2771352"/>
    <lineage>
        <taxon>Bacteria</taxon>
        <taxon>Pseudomonadati</taxon>
        <taxon>Thermodesulfobacteriota</taxon>
        <taxon>Desulfuromonadia</taxon>
        <taxon>Geobacterales</taxon>
        <taxon>Geobacteraceae</taxon>
        <taxon>Pelovirga</taxon>
    </lineage>
</organism>
<dbReference type="AlphaFoldDB" id="A0A8J6QWW2"/>
<dbReference type="Proteomes" id="UP000632828">
    <property type="component" value="Unassembled WGS sequence"/>
</dbReference>
<dbReference type="GO" id="GO:0003824">
    <property type="term" value="F:catalytic activity"/>
    <property type="evidence" value="ECO:0007669"/>
    <property type="project" value="UniProtKB-ARBA"/>
</dbReference>
<feature type="domain" description="PAS" evidence="2">
    <location>
        <begin position="280"/>
        <end position="350"/>
    </location>
</feature>
<dbReference type="InterPro" id="IPR052155">
    <property type="entry name" value="Biofilm_reg_signaling"/>
</dbReference>
<comment type="caution">
    <text evidence="4">The sequence shown here is derived from an EMBL/GenBank/DDBJ whole genome shotgun (WGS) entry which is preliminary data.</text>
</comment>